<protein>
    <recommendedName>
        <fullName evidence="10">4Fe-4S Mo/W bis-MGD-type domain-containing protein</fullName>
    </recommendedName>
</protein>
<evidence type="ECO:0000256" key="8">
    <source>
        <dbReference type="ARBA" id="ARBA00023027"/>
    </source>
</evidence>
<evidence type="ECO:0000256" key="6">
    <source>
        <dbReference type="ARBA" id="ARBA00023004"/>
    </source>
</evidence>
<dbReference type="GO" id="GO:0051539">
    <property type="term" value="F:4 iron, 4 sulfur cluster binding"/>
    <property type="evidence" value="ECO:0007669"/>
    <property type="project" value="UniProtKB-KW"/>
</dbReference>
<dbReference type="GO" id="GO:0046872">
    <property type="term" value="F:metal ion binding"/>
    <property type="evidence" value="ECO:0007669"/>
    <property type="project" value="UniProtKB-KW"/>
</dbReference>
<dbReference type="Proteomes" id="UP001061958">
    <property type="component" value="Unassembled WGS sequence"/>
</dbReference>
<dbReference type="FunFam" id="3.30.200.210:FF:000002">
    <property type="entry name" value="NADH-ubiquinone oxidoreductase 75 kDa subunit"/>
    <property type="match status" value="1"/>
</dbReference>
<dbReference type="EMBL" id="BQMJ01000050">
    <property type="protein sequence ID" value="GJQ13999.1"/>
    <property type="molecule type" value="Genomic_DNA"/>
</dbReference>
<dbReference type="PANTHER" id="PTHR43105:SF13">
    <property type="entry name" value="NADH-UBIQUINONE OXIDOREDUCTASE 75 KDA SUBUNIT, MITOCHONDRIAL"/>
    <property type="match status" value="1"/>
</dbReference>
<name>A0A9C7Q193_9RHOD</name>
<dbReference type="PANTHER" id="PTHR43105">
    <property type="entry name" value="RESPIRATORY NITRATE REDUCTASE"/>
    <property type="match status" value="1"/>
</dbReference>
<evidence type="ECO:0000256" key="4">
    <source>
        <dbReference type="ARBA" id="ARBA00022723"/>
    </source>
</evidence>
<keyword evidence="4" id="KW-0479">Metal-binding</keyword>
<dbReference type="InterPro" id="IPR006963">
    <property type="entry name" value="Mopterin_OxRdtase_4Fe-4S_dom"/>
</dbReference>
<dbReference type="AlphaFoldDB" id="A0A9C7Q193"/>
<dbReference type="GO" id="GO:0016020">
    <property type="term" value="C:membrane"/>
    <property type="evidence" value="ECO:0007669"/>
    <property type="project" value="TreeGrafter"/>
</dbReference>
<dbReference type="Pfam" id="PF22151">
    <property type="entry name" value="Fer4_NDSU1"/>
    <property type="match status" value="1"/>
</dbReference>
<reference evidence="11" key="1">
    <citation type="journal article" date="2022" name="Proc. Natl. Acad. Sci. U.S.A.">
        <title>Life cycle and functional genomics of the unicellular red alga Galdieria for elucidating algal and plant evolution and industrial use.</title>
        <authorList>
            <person name="Hirooka S."/>
            <person name="Itabashi T."/>
            <person name="Ichinose T.M."/>
            <person name="Onuma R."/>
            <person name="Fujiwara T."/>
            <person name="Yamashita S."/>
            <person name="Jong L.W."/>
            <person name="Tomita R."/>
            <person name="Iwane A.H."/>
            <person name="Miyagishima S.Y."/>
        </authorList>
    </citation>
    <scope>NUCLEOTIDE SEQUENCE</scope>
    <source>
        <strain evidence="11">NBRC 102759</strain>
    </source>
</reference>
<dbReference type="GO" id="GO:0016651">
    <property type="term" value="F:oxidoreductase activity, acting on NAD(P)H"/>
    <property type="evidence" value="ECO:0007669"/>
    <property type="project" value="InterPro"/>
</dbReference>
<dbReference type="PROSITE" id="PS51669">
    <property type="entry name" value="4FE4S_MOW_BIS_MGD"/>
    <property type="match status" value="1"/>
</dbReference>
<evidence type="ECO:0000256" key="7">
    <source>
        <dbReference type="ARBA" id="ARBA00023014"/>
    </source>
</evidence>
<accession>A0A9C7Q193</accession>
<gene>
    <name evidence="11" type="ORF">GpartN1_g5790.t1</name>
</gene>
<reference evidence="11" key="2">
    <citation type="submission" date="2022-01" db="EMBL/GenBank/DDBJ databases">
        <authorList>
            <person name="Hirooka S."/>
            <person name="Miyagishima S.Y."/>
        </authorList>
    </citation>
    <scope>NUCLEOTIDE SEQUENCE</scope>
    <source>
        <strain evidence="11">NBRC 102759</strain>
    </source>
</reference>
<keyword evidence="7" id="KW-0411">Iron-sulfur</keyword>
<comment type="caution">
    <text evidence="11">The sequence shown here is derived from an EMBL/GenBank/DDBJ whole genome shotgun (WGS) entry which is preliminary data.</text>
</comment>
<evidence type="ECO:0000313" key="12">
    <source>
        <dbReference type="Proteomes" id="UP001061958"/>
    </source>
</evidence>
<dbReference type="InterPro" id="IPR050123">
    <property type="entry name" value="Prok_molybdopt-oxidoreductase"/>
</dbReference>
<keyword evidence="12" id="KW-1185">Reference proteome</keyword>
<evidence type="ECO:0000256" key="9">
    <source>
        <dbReference type="ARBA" id="ARBA00034078"/>
    </source>
</evidence>
<evidence type="ECO:0000256" key="1">
    <source>
        <dbReference type="ARBA" id="ARBA00001966"/>
    </source>
</evidence>
<organism evidence="11 12">
    <name type="scientific">Galdieria partita</name>
    <dbReference type="NCBI Taxonomy" id="83374"/>
    <lineage>
        <taxon>Eukaryota</taxon>
        <taxon>Rhodophyta</taxon>
        <taxon>Bangiophyceae</taxon>
        <taxon>Galdieriales</taxon>
        <taxon>Galdieriaceae</taxon>
        <taxon>Galdieria</taxon>
    </lineage>
</organism>
<evidence type="ECO:0000256" key="3">
    <source>
        <dbReference type="ARBA" id="ARBA00022485"/>
    </source>
</evidence>
<evidence type="ECO:0000259" key="10">
    <source>
        <dbReference type="PROSITE" id="PS51669"/>
    </source>
</evidence>
<proteinExistence type="inferred from homology"/>
<feature type="domain" description="4Fe-4S Mo/W bis-MGD-type" evidence="10">
    <location>
        <begin position="73"/>
        <end position="129"/>
    </location>
</feature>
<dbReference type="InterPro" id="IPR015405">
    <property type="entry name" value="NDUFS1-like_C"/>
</dbReference>
<keyword evidence="6" id="KW-0408">Iron</keyword>
<evidence type="ECO:0000256" key="5">
    <source>
        <dbReference type="ARBA" id="ARBA00022967"/>
    </source>
</evidence>
<evidence type="ECO:0000256" key="2">
    <source>
        <dbReference type="ARBA" id="ARBA00005404"/>
    </source>
</evidence>
<dbReference type="OrthoDB" id="10249365at2759"/>
<comment type="cofactor">
    <cofactor evidence="1">
        <name>[4Fe-4S] cluster</name>
        <dbReference type="ChEBI" id="CHEBI:49883"/>
    </cofactor>
</comment>
<dbReference type="InterPro" id="IPR006656">
    <property type="entry name" value="Mopterin_OxRdtase"/>
</dbReference>
<dbReference type="SUPFAM" id="SSF53706">
    <property type="entry name" value="Formate dehydrogenase/DMSO reductase, domains 1-3"/>
    <property type="match status" value="1"/>
</dbReference>
<comment type="cofactor">
    <cofactor evidence="9">
        <name>[2Fe-2S] cluster</name>
        <dbReference type="ChEBI" id="CHEBI:190135"/>
    </cofactor>
</comment>
<keyword evidence="3" id="KW-0004">4Fe-4S</keyword>
<keyword evidence="5" id="KW-1278">Translocase</keyword>
<dbReference type="Gene3D" id="3.40.50.740">
    <property type="match status" value="1"/>
</dbReference>
<dbReference type="Pfam" id="PF00384">
    <property type="entry name" value="Molybdopterin"/>
    <property type="match status" value="1"/>
</dbReference>
<sequence length="553" mass="62573">MKFLKSSSKSLLCSFLGTRWKPTRCFGSVRQIENEVERDCVKDEKRRLFQNGLIPVGALTSKPYAFTARSWELKSTASVDVLDGVGSNIRVDTRGYEVMRILPVLNENVNEEWISDKTRFAYDGLKRQRLSVPFVRLDEGQLVPTTWEKARAILKNEIIRLEREYLGNGGFEAQAIIGPQVEVEALLQFRRQFLYWFPGGSIHLQERRGGVPRTDFREDYLLNSTLSGIETADVILLVGTNPRTEAPLLNTRIRKAVLYNQALVASVGCYENLTYPVEHLGISPKTLREIAEGRHPFCVQLALAKRPAILVGNRALQREDGENIYRMVKCIAENSHMIREDWNGFNVVHTGANTVGALDIGFDSKYRGLRTIDCERGNPWRRTKFLYLLNADDVDGLDQLSQDCFVVYQGHHGDYGASIANLILPGAAYTEKNATFVNMEGRVQHTNLAFLPPYQAKEDAEILHDLIFPDIVLDIPQMGVEILGPHLLRSHQVQTGDPSVRPRDNMLQRQQGECSTVPLGPPIENFYMTDPITRSSKTMAKCTRVQQLFNFEG</sequence>
<keyword evidence="8" id="KW-0520">NAD</keyword>
<comment type="similarity">
    <text evidence="2">Belongs to the complex I 75 kDa subunit family.</text>
</comment>
<evidence type="ECO:0000313" key="11">
    <source>
        <dbReference type="EMBL" id="GJQ13999.1"/>
    </source>
</evidence>
<dbReference type="Pfam" id="PF09326">
    <property type="entry name" value="NADH_dhqG_C"/>
    <property type="match status" value="1"/>
</dbReference>